<sequence length="275" mass="30097">MFRMKITKVLASFLLLGGVGLAAAVTTSSVAPAQAATVSAPAVIRLNQTAWIMDRSGNHVANEGYGTLPAGTSWRVTDVFVDSEYGQLYMRVSKDGWIAYDVDDTANSVLLAQLRETARTVAQKQGNAGLFITTKSADSISQTLLATPVVDRPGSNTVVRQLPAGSRWRVTSYASAPAIVKGDNSDQYFQIATNQWIKSQYVQVPAVNYLQVKGQPVQVYQFSANKLQMVPTRQLKPHTAWRANALYNKAINGPFYFQVGRNEWITNQGVIVNNH</sequence>
<keyword evidence="3" id="KW-1185">Reference proteome</keyword>
<dbReference type="AlphaFoldDB" id="A0A0R1MWQ2"/>
<dbReference type="EMBL" id="AZEC01000007">
    <property type="protein sequence ID" value="KRL12559.1"/>
    <property type="molecule type" value="Genomic_DNA"/>
</dbReference>
<protein>
    <recommendedName>
        <fullName evidence="4">Surface layer protein A domain-containing protein</fullName>
    </recommendedName>
</protein>
<comment type="caution">
    <text evidence="2">The sequence shown here is derived from an EMBL/GenBank/DDBJ whole genome shotgun (WGS) entry which is preliminary data.</text>
</comment>
<evidence type="ECO:0000313" key="2">
    <source>
        <dbReference type="EMBL" id="KRL12559.1"/>
    </source>
</evidence>
<organism evidence="2 3">
    <name type="scientific">Schleiferilactobacillus perolens DSM 12744</name>
    <dbReference type="NCBI Taxonomy" id="1423792"/>
    <lineage>
        <taxon>Bacteria</taxon>
        <taxon>Bacillati</taxon>
        <taxon>Bacillota</taxon>
        <taxon>Bacilli</taxon>
        <taxon>Lactobacillales</taxon>
        <taxon>Lactobacillaceae</taxon>
        <taxon>Schleiferilactobacillus</taxon>
    </lineage>
</organism>
<gene>
    <name evidence="2" type="ORF">FD09_GL002878</name>
</gene>
<evidence type="ECO:0000256" key="1">
    <source>
        <dbReference type="SAM" id="SignalP"/>
    </source>
</evidence>
<name>A0A0R1MWQ2_9LACO</name>
<accession>A0A0R1MWQ2</accession>
<dbReference type="PATRIC" id="fig|1423792.3.peg.2950"/>
<dbReference type="Proteomes" id="UP000051330">
    <property type="component" value="Unassembled WGS sequence"/>
</dbReference>
<proteinExistence type="predicted"/>
<evidence type="ECO:0000313" key="3">
    <source>
        <dbReference type="Proteomes" id="UP000051330"/>
    </source>
</evidence>
<evidence type="ECO:0008006" key="4">
    <source>
        <dbReference type="Google" id="ProtNLM"/>
    </source>
</evidence>
<keyword evidence="1" id="KW-0732">Signal</keyword>
<reference evidence="2 3" key="1">
    <citation type="journal article" date="2015" name="Genome Announc.">
        <title>Expanding the biotechnology potential of lactobacilli through comparative genomics of 213 strains and associated genera.</title>
        <authorList>
            <person name="Sun Z."/>
            <person name="Harris H.M."/>
            <person name="McCann A."/>
            <person name="Guo C."/>
            <person name="Argimon S."/>
            <person name="Zhang W."/>
            <person name="Yang X."/>
            <person name="Jeffery I.B."/>
            <person name="Cooney J.C."/>
            <person name="Kagawa T.F."/>
            <person name="Liu W."/>
            <person name="Song Y."/>
            <person name="Salvetti E."/>
            <person name="Wrobel A."/>
            <person name="Rasinkangas P."/>
            <person name="Parkhill J."/>
            <person name="Rea M.C."/>
            <person name="O'Sullivan O."/>
            <person name="Ritari J."/>
            <person name="Douillard F.P."/>
            <person name="Paul Ross R."/>
            <person name="Yang R."/>
            <person name="Briner A.E."/>
            <person name="Felis G.E."/>
            <person name="de Vos W.M."/>
            <person name="Barrangou R."/>
            <person name="Klaenhammer T.R."/>
            <person name="Caufield P.W."/>
            <person name="Cui Y."/>
            <person name="Zhang H."/>
            <person name="O'Toole P.W."/>
        </authorList>
    </citation>
    <scope>NUCLEOTIDE SEQUENCE [LARGE SCALE GENOMIC DNA]</scope>
    <source>
        <strain evidence="2 3">DSM 12744</strain>
    </source>
</reference>
<feature type="chain" id="PRO_5039428383" description="Surface layer protein A domain-containing protein" evidence="1">
    <location>
        <begin position="25"/>
        <end position="275"/>
    </location>
</feature>
<dbReference type="STRING" id="1423792.FD09_GL002878"/>
<feature type="signal peptide" evidence="1">
    <location>
        <begin position="1"/>
        <end position="24"/>
    </location>
</feature>